<dbReference type="PROSITE" id="PS51318">
    <property type="entry name" value="TAT"/>
    <property type="match status" value="1"/>
</dbReference>
<evidence type="ECO:0000256" key="1">
    <source>
        <dbReference type="SAM" id="SignalP"/>
    </source>
</evidence>
<keyword evidence="3" id="KW-1185">Reference proteome</keyword>
<evidence type="ECO:0000313" key="3">
    <source>
        <dbReference type="Proteomes" id="UP000546126"/>
    </source>
</evidence>
<gene>
    <name evidence="2" type="ORF">HT134_16710</name>
</gene>
<dbReference type="EMBL" id="JABWGO010000003">
    <property type="protein sequence ID" value="NUW41766.1"/>
    <property type="molecule type" value="Genomic_DNA"/>
</dbReference>
<keyword evidence="1" id="KW-0732">Signal</keyword>
<protein>
    <submittedName>
        <fullName evidence="2">Uncharacterized protein</fullName>
    </submittedName>
</protein>
<dbReference type="RefSeq" id="WP_175601307.1">
    <property type="nucleotide sequence ID" value="NZ_JABWGO010000003.1"/>
</dbReference>
<accession>A0A7Y6IPM1</accession>
<sequence length="189" mass="20096">MKTSLRALLAVGASAALVLTSGAAFWASTAATAGVSAGAAAPARPIPAFKAPKIFGTSFQPDPKHDFTKGIHSRHDGILRGWITSIRGGVAEYEPIRWKKGTQTEGYFVGPPEGDVTAYASPVAKDVVYLSAFGCKTTMSQMTVSRSTGLGAKRCDRSVLLKRHKKQGQPSLITVYKGEIVKVQEIYTP</sequence>
<comment type="caution">
    <text evidence="2">The sequence shown here is derived from an EMBL/GenBank/DDBJ whole genome shotgun (WGS) entry which is preliminary data.</text>
</comment>
<feature type="signal peptide" evidence="1">
    <location>
        <begin position="1"/>
        <end position="26"/>
    </location>
</feature>
<organism evidence="2 3">
    <name type="scientific">Nonomuraea rhodomycinica</name>
    <dbReference type="NCBI Taxonomy" id="1712872"/>
    <lineage>
        <taxon>Bacteria</taxon>
        <taxon>Bacillati</taxon>
        <taxon>Actinomycetota</taxon>
        <taxon>Actinomycetes</taxon>
        <taxon>Streptosporangiales</taxon>
        <taxon>Streptosporangiaceae</taxon>
        <taxon>Nonomuraea</taxon>
    </lineage>
</organism>
<proteinExistence type="predicted"/>
<dbReference type="InterPro" id="IPR006311">
    <property type="entry name" value="TAT_signal"/>
</dbReference>
<dbReference type="Proteomes" id="UP000546126">
    <property type="component" value="Unassembled WGS sequence"/>
</dbReference>
<feature type="chain" id="PRO_5030816032" evidence="1">
    <location>
        <begin position="27"/>
        <end position="189"/>
    </location>
</feature>
<name>A0A7Y6IPM1_9ACTN</name>
<dbReference type="AlphaFoldDB" id="A0A7Y6IPM1"/>
<reference evidence="2 3" key="1">
    <citation type="submission" date="2020-06" db="EMBL/GenBank/DDBJ databases">
        <authorList>
            <person name="Chanama M."/>
        </authorList>
    </citation>
    <scope>NUCLEOTIDE SEQUENCE [LARGE SCALE GENOMIC DNA]</scope>
    <source>
        <strain evidence="2 3">TBRC6557</strain>
    </source>
</reference>
<evidence type="ECO:0000313" key="2">
    <source>
        <dbReference type="EMBL" id="NUW41766.1"/>
    </source>
</evidence>